<organism evidence="9 10">
    <name type="scientific">Novosphingobium aerophilum</name>
    <dbReference type="NCBI Taxonomy" id="2839843"/>
    <lineage>
        <taxon>Bacteria</taxon>
        <taxon>Pseudomonadati</taxon>
        <taxon>Pseudomonadota</taxon>
        <taxon>Alphaproteobacteria</taxon>
        <taxon>Sphingomonadales</taxon>
        <taxon>Sphingomonadaceae</taxon>
        <taxon>Novosphingobium</taxon>
    </lineage>
</organism>
<keyword evidence="10" id="KW-1185">Reference proteome</keyword>
<dbReference type="EMBL" id="JACLAU010000065">
    <property type="protein sequence ID" value="MBC2653646.1"/>
    <property type="molecule type" value="Genomic_DNA"/>
</dbReference>
<dbReference type="InterPro" id="IPR050445">
    <property type="entry name" value="Bact_polysacc_biosynth/exp"/>
</dbReference>
<dbReference type="PANTHER" id="PTHR32309:SF13">
    <property type="entry name" value="FERRIC ENTEROBACTIN TRANSPORT PROTEIN FEPE"/>
    <property type="match status" value="1"/>
</dbReference>
<evidence type="ECO:0000256" key="5">
    <source>
        <dbReference type="ARBA" id="ARBA00023136"/>
    </source>
</evidence>
<evidence type="ECO:0000256" key="2">
    <source>
        <dbReference type="ARBA" id="ARBA00022475"/>
    </source>
</evidence>
<evidence type="ECO:0000256" key="4">
    <source>
        <dbReference type="ARBA" id="ARBA00022989"/>
    </source>
</evidence>
<evidence type="ECO:0000313" key="10">
    <source>
        <dbReference type="Proteomes" id="UP000520156"/>
    </source>
</evidence>
<keyword evidence="3 7" id="KW-0812">Transmembrane</keyword>
<feature type="coiled-coil region" evidence="6">
    <location>
        <begin position="174"/>
        <end position="208"/>
    </location>
</feature>
<keyword evidence="2" id="KW-1003">Cell membrane</keyword>
<accession>A0A7X1KDS4</accession>
<evidence type="ECO:0000259" key="8">
    <source>
        <dbReference type="Pfam" id="PF02706"/>
    </source>
</evidence>
<dbReference type="PANTHER" id="PTHR32309">
    <property type="entry name" value="TYROSINE-PROTEIN KINASE"/>
    <property type="match status" value="1"/>
</dbReference>
<evidence type="ECO:0000256" key="7">
    <source>
        <dbReference type="SAM" id="Phobius"/>
    </source>
</evidence>
<keyword evidence="6" id="KW-0175">Coiled coil</keyword>
<evidence type="ECO:0000256" key="6">
    <source>
        <dbReference type="SAM" id="Coils"/>
    </source>
</evidence>
<name>A0A7X1KDS4_9SPHN</name>
<dbReference type="RefSeq" id="WP_185685018.1">
    <property type="nucleotide sequence ID" value="NZ_JACLAU010000065.1"/>
</dbReference>
<comment type="subcellular location">
    <subcellularLocation>
        <location evidence="1">Cell membrane</location>
        <topology evidence="1">Multi-pass membrane protein</topology>
    </subcellularLocation>
</comment>
<dbReference type="GO" id="GO:0004713">
    <property type="term" value="F:protein tyrosine kinase activity"/>
    <property type="evidence" value="ECO:0007669"/>
    <property type="project" value="TreeGrafter"/>
</dbReference>
<protein>
    <submittedName>
        <fullName evidence="9">Chain length determinant protein</fullName>
    </submittedName>
</protein>
<dbReference type="Pfam" id="PF02706">
    <property type="entry name" value="Wzz"/>
    <property type="match status" value="1"/>
</dbReference>
<proteinExistence type="predicted"/>
<dbReference type="Proteomes" id="UP000520156">
    <property type="component" value="Unassembled WGS sequence"/>
</dbReference>
<dbReference type="InterPro" id="IPR003856">
    <property type="entry name" value="LPS_length_determ_N"/>
</dbReference>
<sequence>MGLIQYARMMWARRTLIIFSTLGAFVVALTVSLSLPPVYEATSRIMINILRPDPVTGQAFNAQAAKAFLNAQTELIRDYRVAGKVVDVFGWTSNPQIAEEYRSRSKDDRRDFRRWLAQRIIDNTRVSLVDNSNILEITYRANSANTARMAADTIRDAYVEQTLAFRREDTAKTAEWFKAQAQKLSGDLANAERRKAEFEQKNGIVLQENNTDIESEKLKAIASAASMPVPSLNLPSMPNPAVAQLAQIDAQIAQMSEQLGPNHPQLVAMKQQRAAIARAAASAPRGGGGSGGGAASTAAMLDAQTRKVLAQRGLVGEAQRLATEITLLKDQYQKVAARSAELEQQAQSSETGVTLLGGAVSPDAPISPNRLLIALGGVAGGLAIGLALALGLEFADRRVRGIEDLDFPDLPFVAAMGSSKLDRPARSFWYWLGIGQKNLESSPA</sequence>
<dbReference type="GO" id="GO:0005886">
    <property type="term" value="C:plasma membrane"/>
    <property type="evidence" value="ECO:0007669"/>
    <property type="project" value="UniProtKB-SubCell"/>
</dbReference>
<feature type="domain" description="Polysaccharide chain length determinant N-terminal" evidence="8">
    <location>
        <begin position="3"/>
        <end position="87"/>
    </location>
</feature>
<dbReference type="AlphaFoldDB" id="A0A7X1KDS4"/>
<reference evidence="9 10" key="1">
    <citation type="submission" date="2020-08" db="EMBL/GenBank/DDBJ databases">
        <title>The genome sequence of Novosphingobium flavum 4Y4.</title>
        <authorList>
            <person name="Liu Y."/>
        </authorList>
    </citation>
    <scope>NUCLEOTIDE SEQUENCE [LARGE SCALE GENOMIC DNA]</scope>
    <source>
        <strain evidence="9 10">4Y4</strain>
    </source>
</reference>
<keyword evidence="4 7" id="KW-1133">Transmembrane helix</keyword>
<comment type="caution">
    <text evidence="9">The sequence shown here is derived from an EMBL/GenBank/DDBJ whole genome shotgun (WGS) entry which is preliminary data.</text>
</comment>
<evidence type="ECO:0000256" key="3">
    <source>
        <dbReference type="ARBA" id="ARBA00022692"/>
    </source>
</evidence>
<evidence type="ECO:0000256" key="1">
    <source>
        <dbReference type="ARBA" id="ARBA00004651"/>
    </source>
</evidence>
<keyword evidence="5 7" id="KW-0472">Membrane</keyword>
<gene>
    <name evidence="9" type="ORF">H7F49_18350</name>
</gene>
<feature type="transmembrane region" description="Helical" evidence="7">
    <location>
        <begin position="371"/>
        <end position="392"/>
    </location>
</feature>
<evidence type="ECO:0000313" key="9">
    <source>
        <dbReference type="EMBL" id="MBC2653646.1"/>
    </source>
</evidence>